<accession>A0A1J0LTR1</accession>
<evidence type="ECO:0000313" key="2">
    <source>
        <dbReference type="EMBL" id="APD09734.1"/>
    </source>
</evidence>
<keyword evidence="1" id="KW-0472">Membrane</keyword>
<sequence>MTLADLLLAYVLAMLTGLAVLLRPRREPLPEGASVGFLVLVGVLWLMFFLALVLWR</sequence>
<evidence type="ECO:0000256" key="1">
    <source>
        <dbReference type="SAM" id="Phobius"/>
    </source>
</evidence>
<keyword evidence="1" id="KW-1133">Transmembrane helix</keyword>
<dbReference type="KEGG" id="tbc:A0O31_01626"/>
<proteinExistence type="predicted"/>
<name>A0A1J0LTR1_THEBO</name>
<evidence type="ECO:0000313" key="3">
    <source>
        <dbReference type="Proteomes" id="UP000182993"/>
    </source>
</evidence>
<dbReference type="AlphaFoldDB" id="A0A1J0LTR1"/>
<dbReference type="Proteomes" id="UP000182993">
    <property type="component" value="Chromosome"/>
</dbReference>
<feature type="transmembrane region" description="Helical" evidence="1">
    <location>
        <begin position="6"/>
        <end position="23"/>
    </location>
</feature>
<organism evidence="2 3">
    <name type="scientific">Thermus brockianus</name>
    <dbReference type="NCBI Taxonomy" id="56956"/>
    <lineage>
        <taxon>Bacteria</taxon>
        <taxon>Thermotogati</taxon>
        <taxon>Deinococcota</taxon>
        <taxon>Deinococci</taxon>
        <taxon>Thermales</taxon>
        <taxon>Thermaceae</taxon>
        <taxon>Thermus</taxon>
    </lineage>
</organism>
<protein>
    <submittedName>
        <fullName evidence="2">Uncharacterized protein</fullName>
    </submittedName>
</protein>
<keyword evidence="1" id="KW-0812">Transmembrane</keyword>
<dbReference type="RefSeq" id="WP_161489861.1">
    <property type="nucleotide sequence ID" value="NZ_CP016312.1"/>
</dbReference>
<dbReference type="EMBL" id="CP016312">
    <property type="protein sequence ID" value="APD09734.1"/>
    <property type="molecule type" value="Genomic_DNA"/>
</dbReference>
<gene>
    <name evidence="2" type="ORF">A0O31_01626</name>
</gene>
<feature type="transmembrane region" description="Helical" evidence="1">
    <location>
        <begin position="35"/>
        <end position="55"/>
    </location>
</feature>
<reference evidence="3" key="1">
    <citation type="submission" date="2016-06" db="EMBL/GenBank/DDBJ databases">
        <title>Whole genome sequencing of Thermus brockianus strain GE-1.</title>
        <authorList>
            <person name="Schaefers C."/>
            <person name="Blank S."/>
            <person name="Wiebusch S."/>
            <person name="Elleuche S."/>
            <person name="Antranikian G."/>
        </authorList>
    </citation>
    <scope>NUCLEOTIDE SEQUENCE [LARGE SCALE GENOMIC DNA]</scope>
    <source>
        <strain evidence="3">GE-1</strain>
    </source>
</reference>